<accession>A0A1D2N1T1</accession>
<keyword evidence="3" id="KW-1015">Disulfide bond</keyword>
<dbReference type="InterPro" id="IPR036880">
    <property type="entry name" value="Kunitz_BPTI_sf"/>
</dbReference>
<dbReference type="GO" id="GO:0005615">
    <property type="term" value="C:extracellular space"/>
    <property type="evidence" value="ECO:0007669"/>
    <property type="project" value="TreeGrafter"/>
</dbReference>
<dbReference type="InterPro" id="IPR002223">
    <property type="entry name" value="Kunitz_BPTI"/>
</dbReference>
<dbReference type="AlphaFoldDB" id="A0A1D2N1T1"/>
<comment type="caution">
    <text evidence="5">The sequence shown here is derived from an EMBL/GenBank/DDBJ whole genome shotgun (WGS) entry which is preliminary data.</text>
</comment>
<dbReference type="PROSITE" id="PS00280">
    <property type="entry name" value="BPTI_KUNITZ_1"/>
    <property type="match status" value="1"/>
</dbReference>
<evidence type="ECO:0000313" key="6">
    <source>
        <dbReference type="Proteomes" id="UP000094527"/>
    </source>
</evidence>
<dbReference type="EMBL" id="LJIJ01000316">
    <property type="protein sequence ID" value="ODM98855.1"/>
    <property type="molecule type" value="Genomic_DNA"/>
</dbReference>
<name>A0A1D2N1T1_ORCCI</name>
<dbReference type="SMART" id="SM00131">
    <property type="entry name" value="KU"/>
    <property type="match status" value="1"/>
</dbReference>
<evidence type="ECO:0000313" key="5">
    <source>
        <dbReference type="EMBL" id="ODM98855.1"/>
    </source>
</evidence>
<keyword evidence="6" id="KW-1185">Reference proteome</keyword>
<dbReference type="CDD" id="cd00109">
    <property type="entry name" value="Kunitz-type"/>
    <property type="match status" value="1"/>
</dbReference>
<dbReference type="Proteomes" id="UP000094527">
    <property type="component" value="Unassembled WGS sequence"/>
</dbReference>
<dbReference type="Gene3D" id="4.10.410.10">
    <property type="entry name" value="Pancreatic trypsin inhibitor Kunitz domain"/>
    <property type="match status" value="1"/>
</dbReference>
<dbReference type="PRINTS" id="PR00759">
    <property type="entry name" value="BASICPTASE"/>
</dbReference>
<keyword evidence="2" id="KW-0722">Serine protease inhibitor</keyword>
<dbReference type="PANTHER" id="PTHR10083">
    <property type="entry name" value="KUNITZ-TYPE PROTEASE INHIBITOR-RELATED"/>
    <property type="match status" value="1"/>
</dbReference>
<evidence type="ECO:0000256" key="1">
    <source>
        <dbReference type="ARBA" id="ARBA00022690"/>
    </source>
</evidence>
<evidence type="ECO:0000256" key="3">
    <source>
        <dbReference type="ARBA" id="ARBA00023157"/>
    </source>
</evidence>
<sequence>MFSSIVKVQDPCNGEFGISCQINMDEAKQICSLPVDVGSCRSNYTQYFYSMEKSMCVPFEWSGCKGNRNRFETEAECITYVRFSFRSRGSLRNSFYDFVLPGNLQLPAETETRRNSIFNQANPSKNEEVTTELPESQIATKMWVPARPRRLWRARRAEDRGIPMRAVRKALATEAGSIFIPLNNHIIPQQPSVGFGKL</sequence>
<reference evidence="5 6" key="1">
    <citation type="journal article" date="2016" name="Genome Biol. Evol.">
        <title>Gene Family Evolution Reflects Adaptation to Soil Environmental Stressors in the Genome of the Collembolan Orchesella cincta.</title>
        <authorList>
            <person name="Faddeeva-Vakhrusheva A."/>
            <person name="Derks M.F."/>
            <person name="Anvar S.Y."/>
            <person name="Agamennone V."/>
            <person name="Suring W."/>
            <person name="Smit S."/>
            <person name="van Straalen N.M."/>
            <person name="Roelofs D."/>
        </authorList>
    </citation>
    <scope>NUCLEOTIDE SEQUENCE [LARGE SCALE GENOMIC DNA]</scope>
    <source>
        <tissue evidence="5">Mixed pool</tissue>
    </source>
</reference>
<feature type="domain" description="BPTI/Kunitz inhibitor" evidence="4">
    <location>
        <begin position="31"/>
        <end position="81"/>
    </location>
</feature>
<keyword evidence="1" id="KW-0646">Protease inhibitor</keyword>
<dbReference type="PROSITE" id="PS50279">
    <property type="entry name" value="BPTI_KUNITZ_2"/>
    <property type="match status" value="1"/>
</dbReference>
<dbReference type="PANTHER" id="PTHR10083:SF374">
    <property type="entry name" value="BPTI_KUNITZ INHIBITOR DOMAIN-CONTAINING PROTEIN"/>
    <property type="match status" value="1"/>
</dbReference>
<organism evidence="5 6">
    <name type="scientific">Orchesella cincta</name>
    <name type="common">Springtail</name>
    <name type="synonym">Podura cincta</name>
    <dbReference type="NCBI Taxonomy" id="48709"/>
    <lineage>
        <taxon>Eukaryota</taxon>
        <taxon>Metazoa</taxon>
        <taxon>Ecdysozoa</taxon>
        <taxon>Arthropoda</taxon>
        <taxon>Hexapoda</taxon>
        <taxon>Collembola</taxon>
        <taxon>Entomobryomorpha</taxon>
        <taxon>Entomobryoidea</taxon>
        <taxon>Orchesellidae</taxon>
        <taxon>Orchesellinae</taxon>
        <taxon>Orchesella</taxon>
    </lineage>
</organism>
<dbReference type="Pfam" id="PF00014">
    <property type="entry name" value="Kunitz_BPTI"/>
    <property type="match status" value="1"/>
</dbReference>
<gene>
    <name evidence="5" type="ORF">Ocin01_07826</name>
</gene>
<dbReference type="STRING" id="48709.A0A1D2N1T1"/>
<proteinExistence type="predicted"/>
<evidence type="ECO:0000259" key="4">
    <source>
        <dbReference type="PROSITE" id="PS50279"/>
    </source>
</evidence>
<dbReference type="SUPFAM" id="SSF57362">
    <property type="entry name" value="BPTI-like"/>
    <property type="match status" value="1"/>
</dbReference>
<protein>
    <submittedName>
        <fullName evidence="5">PI-actitoxin-Aeq3a</fullName>
    </submittedName>
</protein>
<dbReference type="InterPro" id="IPR020901">
    <property type="entry name" value="Prtase_inh_Kunz-CS"/>
</dbReference>
<dbReference type="OrthoDB" id="4473401at2759"/>
<dbReference type="GO" id="GO:0004867">
    <property type="term" value="F:serine-type endopeptidase inhibitor activity"/>
    <property type="evidence" value="ECO:0007669"/>
    <property type="project" value="UniProtKB-KW"/>
</dbReference>
<evidence type="ECO:0000256" key="2">
    <source>
        <dbReference type="ARBA" id="ARBA00022900"/>
    </source>
</evidence>
<dbReference type="InterPro" id="IPR050098">
    <property type="entry name" value="TFPI/VKTCI-like"/>
</dbReference>